<dbReference type="InterPro" id="IPR017853">
    <property type="entry name" value="GH"/>
</dbReference>
<comment type="caution">
    <text evidence="3">The sequence shown here is derived from an EMBL/GenBank/DDBJ whole genome shotgun (WGS) entry which is preliminary data.</text>
</comment>
<dbReference type="EMBL" id="MVCE01000004">
    <property type="protein sequence ID" value="PGF33101.1"/>
    <property type="molecule type" value="Genomic_DNA"/>
</dbReference>
<reference evidence="3 4" key="1">
    <citation type="submission" date="2017-02" db="EMBL/GenBank/DDBJ databases">
        <title>Prevalence of linear plasmids in Cutibacterium acnes isolates obtained from cancerous prostatic tissue.</title>
        <authorList>
            <person name="Davidsson S."/>
            <person name="Bruggemann H."/>
        </authorList>
    </citation>
    <scope>NUCLEOTIDE SEQUENCE [LARGE SCALE GENOMIC DNA]</scope>
    <source>
        <strain evidence="3 4">11-78</strain>
    </source>
</reference>
<dbReference type="InterPro" id="IPR015883">
    <property type="entry name" value="Glyco_hydro_20_cat"/>
</dbReference>
<dbReference type="GO" id="GO:0005975">
    <property type="term" value="P:carbohydrate metabolic process"/>
    <property type="evidence" value="ECO:0007669"/>
    <property type="project" value="InterPro"/>
</dbReference>
<keyword evidence="2 3" id="KW-0378">Hydrolase</keyword>
<protein>
    <submittedName>
        <fullName evidence="3">Glycosyl hydrolase family 20</fullName>
    </submittedName>
</protein>
<sequence length="536" mass="58118">MTYQFLDNDVEVVRMTTMSAGTSWFPVNAARYDDSFRGFMLDVSRDRVPTRSTLDFLTRVMARCGLNHLELYGEAGFAYRGEEEVWADRSPVTAEDMRWLDGLCRGRGIELGANQNCLGHMEPWLETESHHHRCENPDGVDLPWGVHARASTLAPVPENLDFVQRLLGELTETVSSKFLNVGLDEPWELGTGVSADRCRDEGKGVVYAKWARDVVTPWLDRGWRVAMWADIVNSHPEALDIIPDEVLLIPWTYESPAMEAKFADTEGYEIRSDAGFASTARLVANAGRPFVNAPGTGAWNTFTGRLSNAVGNIVDAVITDHSLGGKGVLLTGWGDSGHHAGLVFSLVPLVVTGVAMADPEHAEGLNSAKSLVNAVSQALFDVDDHPGAHLLVGAGLLEDKLGVIRRNHSLPARCLLEGDPGDDLGADGIAATRAEIARLHDRANETEAALGGGPIGWVEDVRIGLDLVCHSLDVLTGGELTVSPALLDRFATAWLRTSRPRGLARSMARLPGGADYEEVAAKPVSGLEHWRGLLGL</sequence>
<dbReference type="GeneID" id="92857438"/>
<dbReference type="GO" id="GO:0004563">
    <property type="term" value="F:beta-N-acetylhexosaminidase activity"/>
    <property type="evidence" value="ECO:0007669"/>
    <property type="project" value="UniProtKB-ARBA"/>
</dbReference>
<dbReference type="OrthoDB" id="9763537at2"/>
<gene>
    <name evidence="3" type="ORF">B1B09_09205</name>
</gene>
<dbReference type="AlphaFoldDB" id="A0A8B2VG40"/>
<organism evidence="3 4">
    <name type="scientific">Cutibacterium acnes</name>
    <name type="common">Propionibacterium acnes</name>
    <dbReference type="NCBI Taxonomy" id="1747"/>
    <lineage>
        <taxon>Bacteria</taxon>
        <taxon>Bacillati</taxon>
        <taxon>Actinomycetota</taxon>
        <taxon>Actinomycetes</taxon>
        <taxon>Propionibacteriales</taxon>
        <taxon>Propionibacteriaceae</taxon>
        <taxon>Cutibacterium</taxon>
    </lineage>
</organism>
<name>A0A8B2VG40_CUTAC</name>
<evidence type="ECO:0000313" key="4">
    <source>
        <dbReference type="Proteomes" id="UP000226191"/>
    </source>
</evidence>
<dbReference type="CDD" id="cd06565">
    <property type="entry name" value="GH20_GcnA-like"/>
    <property type="match status" value="1"/>
</dbReference>
<proteinExistence type="inferred from homology"/>
<dbReference type="RefSeq" id="WP_002519319.1">
    <property type="nucleotide sequence ID" value="NZ_AP022844.1"/>
</dbReference>
<dbReference type="Gene3D" id="3.20.20.80">
    <property type="entry name" value="Glycosidases"/>
    <property type="match status" value="1"/>
</dbReference>
<dbReference type="SUPFAM" id="SSF51445">
    <property type="entry name" value="(Trans)glycosidases"/>
    <property type="match status" value="1"/>
</dbReference>
<evidence type="ECO:0000313" key="3">
    <source>
        <dbReference type="EMBL" id="PGF33101.1"/>
    </source>
</evidence>
<accession>A0A8B2VG40</accession>
<comment type="similarity">
    <text evidence="1">Belongs to the glycosyl hydrolase 20 family.</text>
</comment>
<evidence type="ECO:0000256" key="2">
    <source>
        <dbReference type="ARBA" id="ARBA00022801"/>
    </source>
</evidence>
<evidence type="ECO:0000256" key="1">
    <source>
        <dbReference type="ARBA" id="ARBA00006285"/>
    </source>
</evidence>
<dbReference type="Proteomes" id="UP000226191">
    <property type="component" value="Unassembled WGS sequence"/>
</dbReference>
<dbReference type="Pfam" id="PF00728">
    <property type="entry name" value="Glyco_hydro_20"/>
    <property type="match status" value="1"/>
</dbReference>